<proteinExistence type="predicted"/>
<dbReference type="Gene3D" id="2.60.40.10">
    <property type="entry name" value="Immunoglobulins"/>
    <property type="match status" value="1"/>
</dbReference>
<feature type="signal peptide" evidence="1">
    <location>
        <begin position="1"/>
        <end position="26"/>
    </location>
</feature>
<accession>A0A3N0CB05</accession>
<dbReference type="InterPro" id="IPR011050">
    <property type="entry name" value="Pectin_lyase_fold/virulence"/>
</dbReference>
<feature type="chain" id="PRO_5018150428" description="Bacterial Ig-like domain-containing protein" evidence="1">
    <location>
        <begin position="27"/>
        <end position="577"/>
    </location>
</feature>
<reference evidence="3 4" key="1">
    <citation type="submission" date="2018-11" db="EMBL/GenBank/DDBJ databases">
        <authorList>
            <person name="Li F."/>
        </authorList>
    </citation>
    <scope>NUCLEOTIDE SEQUENCE [LARGE SCALE GENOMIC DNA]</scope>
    <source>
        <strain evidence="3 4">Gsoil 097</strain>
    </source>
</reference>
<feature type="domain" description="Bacterial Ig-like" evidence="2">
    <location>
        <begin position="423"/>
        <end position="494"/>
    </location>
</feature>
<dbReference type="AlphaFoldDB" id="A0A3N0CB05"/>
<evidence type="ECO:0000313" key="4">
    <source>
        <dbReference type="Proteomes" id="UP000267128"/>
    </source>
</evidence>
<protein>
    <recommendedName>
        <fullName evidence="2">Bacterial Ig-like domain-containing protein</fullName>
    </recommendedName>
</protein>
<organism evidence="3 4">
    <name type="scientific">Nocardioides marmoriginsengisoli</name>
    <dbReference type="NCBI Taxonomy" id="661483"/>
    <lineage>
        <taxon>Bacteria</taxon>
        <taxon>Bacillati</taxon>
        <taxon>Actinomycetota</taxon>
        <taxon>Actinomycetes</taxon>
        <taxon>Propionibacteriales</taxon>
        <taxon>Nocardioidaceae</taxon>
        <taxon>Nocardioides</taxon>
    </lineage>
</organism>
<dbReference type="InterPro" id="IPR013783">
    <property type="entry name" value="Ig-like_fold"/>
</dbReference>
<comment type="caution">
    <text evidence="3">The sequence shown here is derived from an EMBL/GenBank/DDBJ whole genome shotgun (WGS) entry which is preliminary data.</text>
</comment>
<evidence type="ECO:0000259" key="2">
    <source>
        <dbReference type="Pfam" id="PF19077"/>
    </source>
</evidence>
<dbReference type="Pfam" id="PF19077">
    <property type="entry name" value="Big_13"/>
    <property type="match status" value="1"/>
</dbReference>
<keyword evidence="1" id="KW-0732">Signal</keyword>
<evidence type="ECO:0000313" key="3">
    <source>
        <dbReference type="EMBL" id="RNL60637.1"/>
    </source>
</evidence>
<dbReference type="Proteomes" id="UP000267128">
    <property type="component" value="Unassembled WGS sequence"/>
</dbReference>
<keyword evidence="4" id="KW-1185">Reference proteome</keyword>
<dbReference type="RefSeq" id="WP_123229390.1">
    <property type="nucleotide sequence ID" value="NZ_RJSE01000009.1"/>
</dbReference>
<sequence>MKKISVLIAALVVPAFPILGATPAYAADNVICVANPVGVSCNETAATIPAAIATASANSVADVIRVGAGTFSDGPYTLSGGANGLTLQGSGPSTVITLPPGGIQTYVFATAATVRDLKILMATTTTDGDRGIWAGGGSTVRDVTIDGQTAQNATGLQVKASVVDDVSIQMLGTGTRAVYGEGGATVTDSTLLGADGFAHSGTGDPDVLSRVTVKVGNGTAISTDTGTVNVDNAVLDLGANGSTGLRAANFNPGGTPKSINADHVTIVGGTLGSRGVWAWSAVPGKQQESTISLTNSIVRGVGDSLVVNAGNDGAQGGPSNATINVSYTDYKNKSEAIDANGAGGVVSGAGNLIDVDPLFVNPGPDYRLTAGSPLIDKGNPAAGGPATDRDGHARVSNLVRDLGAYEFADLVAPQTTITGGPTGATRDRTPTFTFASEPGASFACAVDGGAFAPCTGPFTTPTLADGAHTVRVRATDAAANTDASPATRSFKVDTVAPNTRWASKPGKTVRTKKVRFGFRSSEAGSTFQCKLDRGAWRSCSTPRVVAVSKGRHVFSVRARDAAGNLDATPVRHAFKRR</sequence>
<dbReference type="OrthoDB" id="5145222at2"/>
<dbReference type="SUPFAM" id="SSF51126">
    <property type="entry name" value="Pectin lyase-like"/>
    <property type="match status" value="1"/>
</dbReference>
<name>A0A3N0CB05_9ACTN</name>
<gene>
    <name evidence="3" type="ORF">EFK50_20195</name>
</gene>
<dbReference type="GO" id="GO:0005975">
    <property type="term" value="P:carbohydrate metabolic process"/>
    <property type="evidence" value="ECO:0007669"/>
    <property type="project" value="UniProtKB-ARBA"/>
</dbReference>
<dbReference type="NCBIfam" id="NF041518">
    <property type="entry name" value="choice_anch_Q"/>
    <property type="match status" value="1"/>
</dbReference>
<evidence type="ECO:0000256" key="1">
    <source>
        <dbReference type="SAM" id="SignalP"/>
    </source>
</evidence>
<dbReference type="EMBL" id="RJSE01000009">
    <property type="protein sequence ID" value="RNL60637.1"/>
    <property type="molecule type" value="Genomic_DNA"/>
</dbReference>
<dbReference type="InterPro" id="IPR059226">
    <property type="entry name" value="Choice_anch_Q_dom"/>
</dbReference>
<dbReference type="InterPro" id="IPR044016">
    <property type="entry name" value="Big_13"/>
</dbReference>